<dbReference type="SUPFAM" id="SSF49842">
    <property type="entry name" value="TNF-like"/>
    <property type="match status" value="1"/>
</dbReference>
<keyword evidence="7" id="KW-1185">Reference proteome</keyword>
<dbReference type="Gene3D" id="3.30.450.40">
    <property type="match status" value="1"/>
</dbReference>
<feature type="compositionally biased region" description="Polar residues" evidence="4">
    <location>
        <begin position="247"/>
        <end position="260"/>
    </location>
</feature>
<feature type="compositionally biased region" description="Pro residues" evidence="4">
    <location>
        <begin position="317"/>
        <end position="326"/>
    </location>
</feature>
<dbReference type="InterPro" id="IPR003018">
    <property type="entry name" value="GAF"/>
</dbReference>
<comment type="caution">
    <text evidence="6">The sequence shown here is derived from an EMBL/GenBank/DDBJ whole genome shotgun (WGS) entry which is preliminary data.</text>
</comment>
<comment type="similarity">
    <text evidence="3">Belongs to the free Met sulfoxide reductase family.</text>
</comment>
<dbReference type="InterPro" id="IPR008983">
    <property type="entry name" value="Tumour_necrosis_fac-like_dom"/>
</dbReference>
<dbReference type="PROSITE" id="PS50871">
    <property type="entry name" value="C1Q"/>
    <property type="match status" value="1"/>
</dbReference>
<organism evidence="6 7">
    <name type="scientific">Adineta ricciae</name>
    <name type="common">Rotifer</name>
    <dbReference type="NCBI Taxonomy" id="249248"/>
    <lineage>
        <taxon>Eukaryota</taxon>
        <taxon>Metazoa</taxon>
        <taxon>Spiralia</taxon>
        <taxon>Gnathifera</taxon>
        <taxon>Rotifera</taxon>
        <taxon>Eurotatoria</taxon>
        <taxon>Bdelloidea</taxon>
        <taxon>Adinetida</taxon>
        <taxon>Adinetidae</taxon>
        <taxon>Adineta</taxon>
    </lineage>
</organism>
<dbReference type="Pfam" id="PF01590">
    <property type="entry name" value="GAF"/>
    <property type="match status" value="1"/>
</dbReference>
<dbReference type="GO" id="GO:0005581">
    <property type="term" value="C:collagen trimer"/>
    <property type="evidence" value="ECO:0007669"/>
    <property type="project" value="UniProtKB-KW"/>
</dbReference>
<accession>A0A814LA84</accession>
<feature type="region of interest" description="Disordered" evidence="4">
    <location>
        <begin position="220"/>
        <end position="260"/>
    </location>
</feature>
<gene>
    <name evidence="6" type="ORF">XAT740_LOCUS16352</name>
</gene>
<feature type="domain" description="C1q" evidence="5">
    <location>
        <begin position="331"/>
        <end position="480"/>
    </location>
</feature>
<dbReference type="PANTHER" id="PTHR15427:SF33">
    <property type="entry name" value="COLLAGEN IV NC1 DOMAIN-CONTAINING PROTEIN"/>
    <property type="match status" value="1"/>
</dbReference>
<sequence length="480" mass="53628">MPESLEHIDKNASKEQKYKQVLTEIKSLVQYEKDLIANLANISAVLKEIFAFWWVGFYLVKDNQLVLGPFQGPLACTRIQLNKGVCGTSWAQRQTILVPNVHQFPGHIACSSASLSEIVVPIIRRTSSNDEQGQVLGVLDVDSEFENHFDEIDQRYLEQLDPVHQACYNYDHLVDENESNSIVLQMIYHIFTFGLLTLPVLLTEPIIANSYGPVSPPSYNYYAYQPSQQQQQQQQQPQTPSPYLNKRNPNNDPYSNSQQSYSSIATTYGSAGSKTSASKQCKLHINCPNARNRVTLDIQGPAGPPGPPGKQGMQGPSGPPGLPGPPGRDGHSNIKSAFFVALNNTYSLQADSSIIVWDDILLNKNYHLNRTTGIYYAPINGLYEFSLTVCVPANHIASVSLCKNTENVVPLWVEGYLTAVKNQKVPVWNTASTTVVLFLNRGDRIYIRAQSRNDADYNFKTSLYGWRYTTFGGFLIHEDN</sequence>
<keyword evidence="2" id="KW-0964">Secreted</keyword>
<comment type="subcellular location">
    <subcellularLocation>
        <location evidence="1">Secreted</location>
    </subcellularLocation>
</comment>
<dbReference type="PANTHER" id="PTHR15427">
    <property type="entry name" value="EMILIN ELASTIN MICROFIBRIL INTERFACE-LOCATED PROTEIN ELASTIN MICROFIBRIL INTERFACER"/>
    <property type="match status" value="1"/>
</dbReference>
<protein>
    <recommendedName>
        <fullName evidence="5">C1q domain-containing protein</fullName>
    </recommendedName>
</protein>
<evidence type="ECO:0000313" key="7">
    <source>
        <dbReference type="Proteomes" id="UP000663828"/>
    </source>
</evidence>
<evidence type="ECO:0000259" key="5">
    <source>
        <dbReference type="PROSITE" id="PS50871"/>
    </source>
</evidence>
<evidence type="ECO:0000256" key="3">
    <source>
        <dbReference type="ARBA" id="ARBA00038454"/>
    </source>
</evidence>
<dbReference type="InterPro" id="IPR029016">
    <property type="entry name" value="GAF-like_dom_sf"/>
</dbReference>
<evidence type="ECO:0000256" key="2">
    <source>
        <dbReference type="ARBA" id="ARBA00022525"/>
    </source>
</evidence>
<dbReference type="Gene3D" id="2.60.120.40">
    <property type="match status" value="1"/>
</dbReference>
<dbReference type="AlphaFoldDB" id="A0A814LA84"/>
<dbReference type="SMART" id="SM00065">
    <property type="entry name" value="GAF"/>
    <property type="match status" value="1"/>
</dbReference>
<dbReference type="InterPro" id="IPR001073">
    <property type="entry name" value="C1q_dom"/>
</dbReference>
<reference evidence="6" key="1">
    <citation type="submission" date="2021-02" db="EMBL/GenBank/DDBJ databases">
        <authorList>
            <person name="Nowell W R."/>
        </authorList>
    </citation>
    <scope>NUCLEOTIDE SEQUENCE</scope>
</reference>
<name>A0A814LA84_ADIRI</name>
<evidence type="ECO:0000256" key="4">
    <source>
        <dbReference type="SAM" id="MobiDB-lite"/>
    </source>
</evidence>
<evidence type="ECO:0000256" key="1">
    <source>
        <dbReference type="ARBA" id="ARBA00004613"/>
    </source>
</evidence>
<dbReference type="EMBL" id="CAJNOR010001039">
    <property type="protein sequence ID" value="CAF1062296.1"/>
    <property type="molecule type" value="Genomic_DNA"/>
</dbReference>
<dbReference type="Proteomes" id="UP000663828">
    <property type="component" value="Unassembled WGS sequence"/>
</dbReference>
<feature type="region of interest" description="Disordered" evidence="4">
    <location>
        <begin position="295"/>
        <end position="330"/>
    </location>
</feature>
<feature type="compositionally biased region" description="Low complexity" evidence="4">
    <location>
        <begin position="220"/>
        <end position="243"/>
    </location>
</feature>
<evidence type="ECO:0000313" key="6">
    <source>
        <dbReference type="EMBL" id="CAF1062296.1"/>
    </source>
</evidence>
<dbReference type="Pfam" id="PF00386">
    <property type="entry name" value="C1q"/>
    <property type="match status" value="1"/>
</dbReference>
<dbReference type="SMART" id="SM00110">
    <property type="entry name" value="C1Q"/>
    <property type="match status" value="1"/>
</dbReference>
<dbReference type="SUPFAM" id="SSF55781">
    <property type="entry name" value="GAF domain-like"/>
    <property type="match status" value="1"/>
</dbReference>
<dbReference type="FunFam" id="3.30.450.40:FF:000008">
    <property type="entry name" value="GAF domain-containing proteins"/>
    <property type="match status" value="1"/>
</dbReference>
<proteinExistence type="inferred from homology"/>
<dbReference type="InterPro" id="IPR050392">
    <property type="entry name" value="Collagen/C1q_domain"/>
</dbReference>